<dbReference type="STRING" id="1686310.BBC0244_020700"/>
<evidence type="ECO:0000313" key="3">
    <source>
        <dbReference type="Proteomes" id="UP000189632"/>
    </source>
</evidence>
<evidence type="ECO:0000256" key="1">
    <source>
        <dbReference type="SAM" id="MobiDB-lite"/>
    </source>
</evidence>
<keyword evidence="3" id="KW-1185">Reference proteome</keyword>
<name>A0A1U9MK62_9HYPH</name>
<feature type="compositionally biased region" description="Basic and acidic residues" evidence="1">
    <location>
        <begin position="30"/>
        <end position="53"/>
    </location>
</feature>
<sequence length="53" mass="6241">MADSIAQERRQKRLAQQLRANLVRRKQQARGRDEVRENTGHEKAEELKHSSTE</sequence>
<accession>A0A1U9MK62</accession>
<dbReference type="AlphaFoldDB" id="A0A1U9MK62"/>
<feature type="region of interest" description="Disordered" evidence="1">
    <location>
        <begin position="21"/>
        <end position="53"/>
    </location>
</feature>
<dbReference type="KEGG" id="bapi:BBC0122_022110"/>
<dbReference type="RefSeq" id="WP_188318049.1">
    <property type="nucleotide sequence ID" value="NZ_CAXUOT020000001.1"/>
</dbReference>
<reference evidence="2 3" key="1">
    <citation type="submission" date="2016-11" db="EMBL/GenBank/DDBJ databases">
        <title>Comparative genomics of Bartonella apis.</title>
        <authorList>
            <person name="Engel P."/>
        </authorList>
    </citation>
    <scope>NUCLEOTIDE SEQUENCE [LARGE SCALE GENOMIC DNA]</scope>
    <source>
        <strain evidence="2 3">BBC0122</strain>
    </source>
</reference>
<dbReference type="EMBL" id="CP015625">
    <property type="protein sequence ID" value="AQT48284.1"/>
    <property type="molecule type" value="Genomic_DNA"/>
</dbReference>
<dbReference type="Proteomes" id="UP000189632">
    <property type="component" value="Chromosome"/>
</dbReference>
<proteinExistence type="predicted"/>
<organism evidence="2 3">
    <name type="scientific">Bartonella choladocola</name>
    <dbReference type="NCBI Taxonomy" id="2750995"/>
    <lineage>
        <taxon>Bacteria</taxon>
        <taxon>Pseudomonadati</taxon>
        <taxon>Pseudomonadota</taxon>
        <taxon>Alphaproteobacteria</taxon>
        <taxon>Hyphomicrobiales</taxon>
        <taxon>Bartonellaceae</taxon>
        <taxon>Bartonella</taxon>
    </lineage>
</organism>
<evidence type="ECO:0000313" key="2">
    <source>
        <dbReference type="EMBL" id="AQT48284.1"/>
    </source>
</evidence>
<gene>
    <name evidence="2" type="ORF">BBC0122_022110</name>
</gene>
<protein>
    <submittedName>
        <fullName evidence="2">Uncharacterized protein</fullName>
    </submittedName>
</protein>